<feature type="domain" description="FAS1-like dehydratase" evidence="1">
    <location>
        <begin position="9"/>
        <end position="132"/>
    </location>
</feature>
<dbReference type="InterPro" id="IPR016709">
    <property type="entry name" value="HadA-like"/>
</dbReference>
<keyword evidence="3" id="KW-1185">Reference proteome</keyword>
<dbReference type="Gene3D" id="3.10.129.10">
    <property type="entry name" value="Hotdog Thioesterase"/>
    <property type="match status" value="1"/>
</dbReference>
<dbReference type="PIRSF" id="PIRSF018072">
    <property type="entry name" value="UCP018072"/>
    <property type="match status" value="1"/>
</dbReference>
<dbReference type="Proteomes" id="UP000255326">
    <property type="component" value="Unassembled WGS sequence"/>
</dbReference>
<name>A0A370GHE3_9BACI</name>
<proteinExistence type="predicted"/>
<dbReference type="OrthoDB" id="160199at2"/>
<dbReference type="AlphaFoldDB" id="A0A370GHE3"/>
<protein>
    <submittedName>
        <fullName evidence="2">MaoC dehydratase-like protein</fullName>
    </submittedName>
</protein>
<dbReference type="SUPFAM" id="SSF54637">
    <property type="entry name" value="Thioesterase/thiol ester dehydrase-isomerase"/>
    <property type="match status" value="1"/>
</dbReference>
<organism evidence="2 3">
    <name type="scientific">Falsibacillus pallidus</name>
    <dbReference type="NCBI Taxonomy" id="493781"/>
    <lineage>
        <taxon>Bacteria</taxon>
        <taxon>Bacillati</taxon>
        <taxon>Bacillota</taxon>
        <taxon>Bacilli</taxon>
        <taxon>Bacillales</taxon>
        <taxon>Bacillaceae</taxon>
        <taxon>Falsibacillus</taxon>
    </lineage>
</organism>
<dbReference type="Pfam" id="PF13452">
    <property type="entry name" value="FAS1_DH_region"/>
    <property type="match status" value="1"/>
</dbReference>
<dbReference type="EMBL" id="QQAY01000004">
    <property type="protein sequence ID" value="RDI43228.1"/>
    <property type="molecule type" value="Genomic_DNA"/>
</dbReference>
<sequence>MKAFVDKAGLKTQEFSFTIERGKIKEFVQAIGDRNPIYHELTAALEQGYEDIPIPPTFATVIEMWAGLDFEKLIELLQLNPLNVLHGEQEYEYMKTICAGEVISGQMEVVKHVQKGNMDFFKLETVFRNSTGLIAMISRSTVIERH</sequence>
<dbReference type="RefSeq" id="WP_114745521.1">
    <property type="nucleotide sequence ID" value="NZ_QQAY01000004.1"/>
</dbReference>
<dbReference type="CDD" id="cd03441">
    <property type="entry name" value="R_hydratase_like"/>
    <property type="match status" value="1"/>
</dbReference>
<accession>A0A370GHE3</accession>
<comment type="caution">
    <text evidence="2">The sequence shown here is derived from an EMBL/GenBank/DDBJ whole genome shotgun (WGS) entry which is preliminary data.</text>
</comment>
<gene>
    <name evidence="2" type="ORF">DFR59_104283</name>
</gene>
<evidence type="ECO:0000259" key="1">
    <source>
        <dbReference type="Pfam" id="PF13452"/>
    </source>
</evidence>
<reference evidence="2 3" key="1">
    <citation type="submission" date="2018-07" db="EMBL/GenBank/DDBJ databases">
        <title>Genomic Encyclopedia of Type Strains, Phase IV (KMG-IV): sequencing the most valuable type-strain genomes for metagenomic binning, comparative biology and taxonomic classification.</title>
        <authorList>
            <person name="Goeker M."/>
        </authorList>
    </citation>
    <scope>NUCLEOTIDE SEQUENCE [LARGE SCALE GENOMIC DNA]</scope>
    <source>
        <strain evidence="2 3">DSM 25281</strain>
    </source>
</reference>
<dbReference type="InterPro" id="IPR039569">
    <property type="entry name" value="FAS1-like_DH_region"/>
</dbReference>
<dbReference type="InterPro" id="IPR029069">
    <property type="entry name" value="HotDog_dom_sf"/>
</dbReference>
<evidence type="ECO:0000313" key="3">
    <source>
        <dbReference type="Proteomes" id="UP000255326"/>
    </source>
</evidence>
<evidence type="ECO:0000313" key="2">
    <source>
        <dbReference type="EMBL" id="RDI43228.1"/>
    </source>
</evidence>